<dbReference type="Gene3D" id="3.30.300.30">
    <property type="match status" value="1"/>
</dbReference>
<protein>
    <recommendedName>
        <fullName evidence="6">AMP-dependent synthetase/ligase domain-containing protein</fullName>
    </recommendedName>
</protein>
<reference evidence="4 5" key="1">
    <citation type="submission" date="2015-01" db="EMBL/GenBank/DDBJ databases">
        <title>The Genome Sequence of Exophiala oligosperma CBS72588.</title>
        <authorList>
            <consortium name="The Broad Institute Genomics Platform"/>
            <person name="Cuomo C."/>
            <person name="de Hoog S."/>
            <person name="Gorbushina A."/>
            <person name="Stielow B."/>
            <person name="Teixiera M."/>
            <person name="Abouelleil A."/>
            <person name="Chapman S.B."/>
            <person name="Priest M."/>
            <person name="Young S.K."/>
            <person name="Wortman J."/>
            <person name="Nusbaum C."/>
            <person name="Birren B."/>
        </authorList>
    </citation>
    <scope>NUCLEOTIDE SEQUENCE [LARGE SCALE GENOMIC DNA]</scope>
    <source>
        <strain evidence="4 5">CBS 72588</strain>
    </source>
</reference>
<sequence length="562" mass="62506">MARSEKEDRSFDATDFIPLHEGPNVLPNEHLFHAIHHWAYSTDSLAVRDEDRGFRVTYKQLLSDVLCCVSGLCSQLHPTTIGLLRSDHEVCICVWSEGYEFVVAFLSVLALGAVAVPLNAQVTIPEATYIAKISRARGILVNNQYLDSATKLSKSVDLESIFRVVSSTQYCLSPIIAPSSIVFSASRLPDQSKSAIVIFTSGSTGNPKAAAMRRYNVYGYSMHLMRKHGYSEKTINLQLLPLHHGSGLFVYTLPVLLAGGCVEFMAGPFDPARVFKRLISGDYHHIGLVPTMYVRLVEHWNTRIEQLPQKEKENYSLALSKIRDYHSSTSALPRVVAETWRRITNGRQILERYGGTEFSSTFGCWPGDEATLGSVGTKTPGVDVKLSDGDEGEILVRGPYMFAKYLNDPEATKKVFNEEGYFKTGDIARRVKDKYFILGRSSIDIIKSGGYKISAIDIENAITKLPKVAEAMVVGVEDVEYGQRIAAAIVLKNKSDTYTIGEFRRDLKQSLSNYKLPTILRVVSSLERTAMMKAPKAALKVKLFDTDHPDIQRWGASCAVKL</sequence>
<dbReference type="GO" id="GO:0031956">
    <property type="term" value="F:medium-chain fatty acid-CoA ligase activity"/>
    <property type="evidence" value="ECO:0007669"/>
    <property type="project" value="TreeGrafter"/>
</dbReference>
<dbReference type="AlphaFoldDB" id="A0A0D2C7K4"/>
<organism evidence="4 5">
    <name type="scientific">Exophiala oligosperma</name>
    <dbReference type="NCBI Taxonomy" id="215243"/>
    <lineage>
        <taxon>Eukaryota</taxon>
        <taxon>Fungi</taxon>
        <taxon>Dikarya</taxon>
        <taxon>Ascomycota</taxon>
        <taxon>Pezizomycotina</taxon>
        <taxon>Eurotiomycetes</taxon>
        <taxon>Chaetothyriomycetidae</taxon>
        <taxon>Chaetothyriales</taxon>
        <taxon>Herpotrichiellaceae</taxon>
        <taxon>Exophiala</taxon>
    </lineage>
</organism>
<dbReference type="GO" id="GO:0006631">
    <property type="term" value="P:fatty acid metabolic process"/>
    <property type="evidence" value="ECO:0007669"/>
    <property type="project" value="TreeGrafter"/>
</dbReference>
<dbReference type="STRING" id="215243.A0A0D2C7K4"/>
<dbReference type="InterPro" id="IPR042099">
    <property type="entry name" value="ANL_N_sf"/>
</dbReference>
<evidence type="ECO:0000259" key="3">
    <source>
        <dbReference type="Pfam" id="PF13193"/>
    </source>
</evidence>
<gene>
    <name evidence="4" type="ORF">PV06_04151</name>
</gene>
<proteinExistence type="inferred from homology"/>
<evidence type="ECO:0000313" key="5">
    <source>
        <dbReference type="Proteomes" id="UP000053342"/>
    </source>
</evidence>
<evidence type="ECO:0000313" key="4">
    <source>
        <dbReference type="EMBL" id="KIW45797.1"/>
    </source>
</evidence>
<dbReference type="Pfam" id="PF00501">
    <property type="entry name" value="AMP-binding"/>
    <property type="match status" value="1"/>
</dbReference>
<dbReference type="GeneID" id="27356225"/>
<dbReference type="InterPro" id="IPR020845">
    <property type="entry name" value="AMP-binding_CS"/>
</dbReference>
<dbReference type="InterPro" id="IPR000873">
    <property type="entry name" value="AMP-dep_synth/lig_dom"/>
</dbReference>
<dbReference type="InterPro" id="IPR045851">
    <property type="entry name" value="AMP-bd_C_sf"/>
</dbReference>
<accession>A0A0D2C7K4</accession>
<comment type="similarity">
    <text evidence="1">Belongs to the ATP-dependent AMP-binding enzyme family.</text>
</comment>
<dbReference type="VEuPathDB" id="FungiDB:PV06_04151"/>
<dbReference type="OrthoDB" id="6614653at2759"/>
<dbReference type="RefSeq" id="XP_016266013.1">
    <property type="nucleotide sequence ID" value="XM_016405008.1"/>
</dbReference>
<keyword evidence="5" id="KW-1185">Reference proteome</keyword>
<dbReference type="Gene3D" id="3.40.50.12780">
    <property type="entry name" value="N-terminal domain of ligase-like"/>
    <property type="match status" value="1"/>
</dbReference>
<dbReference type="SUPFAM" id="SSF56801">
    <property type="entry name" value="Acetyl-CoA synthetase-like"/>
    <property type="match status" value="1"/>
</dbReference>
<evidence type="ECO:0000256" key="1">
    <source>
        <dbReference type="ARBA" id="ARBA00006432"/>
    </source>
</evidence>
<evidence type="ECO:0000259" key="2">
    <source>
        <dbReference type="Pfam" id="PF00501"/>
    </source>
</evidence>
<dbReference type="PROSITE" id="PS00455">
    <property type="entry name" value="AMP_BINDING"/>
    <property type="match status" value="1"/>
</dbReference>
<dbReference type="EMBL" id="KN847334">
    <property type="protein sequence ID" value="KIW45797.1"/>
    <property type="molecule type" value="Genomic_DNA"/>
</dbReference>
<dbReference type="PANTHER" id="PTHR43201:SF8">
    <property type="entry name" value="ACYL-COA SYNTHETASE FAMILY MEMBER 3"/>
    <property type="match status" value="1"/>
</dbReference>
<name>A0A0D2C7K4_9EURO</name>
<dbReference type="HOGENOM" id="CLU_000022_59_11_1"/>
<feature type="domain" description="AMP-dependent synthetase/ligase" evidence="2">
    <location>
        <begin position="42"/>
        <end position="406"/>
    </location>
</feature>
<dbReference type="InterPro" id="IPR025110">
    <property type="entry name" value="AMP-bd_C"/>
</dbReference>
<dbReference type="Pfam" id="PF13193">
    <property type="entry name" value="AMP-binding_C"/>
    <property type="match status" value="1"/>
</dbReference>
<evidence type="ECO:0008006" key="6">
    <source>
        <dbReference type="Google" id="ProtNLM"/>
    </source>
</evidence>
<dbReference type="PANTHER" id="PTHR43201">
    <property type="entry name" value="ACYL-COA SYNTHETASE"/>
    <property type="match status" value="1"/>
</dbReference>
<dbReference type="Proteomes" id="UP000053342">
    <property type="component" value="Unassembled WGS sequence"/>
</dbReference>
<feature type="domain" description="AMP-binding enzyme C-terminal" evidence="3">
    <location>
        <begin position="458"/>
        <end position="530"/>
    </location>
</feature>